<accession>A0A2N1M1I5</accession>
<sequence>MPELIIPAFLHENAGTNYSGIFTCKIEKKTPKLSVLAFLHVKSKRKMPEQIIPAFLRV</sequence>
<comment type="caution">
    <text evidence="1">The sequence shown here is derived from an EMBL/GenBank/DDBJ whole genome shotgun (WGS) entry which is preliminary data.</text>
</comment>
<evidence type="ECO:0000313" key="1">
    <source>
        <dbReference type="EMBL" id="PKK55497.1"/>
    </source>
</evidence>
<proteinExistence type="predicted"/>
<evidence type="ECO:0000313" key="2">
    <source>
        <dbReference type="Proteomes" id="UP000233469"/>
    </source>
</evidence>
<reference evidence="1 2" key="1">
    <citation type="submission" date="2016-04" db="EMBL/GenBank/DDBJ databases">
        <title>Genome analyses suggest a sexual origin of heterokaryosis in a supposedly ancient asexual fungus.</title>
        <authorList>
            <person name="Ropars J."/>
            <person name="Sedzielewska K."/>
            <person name="Noel J."/>
            <person name="Charron P."/>
            <person name="Farinelli L."/>
            <person name="Marton T."/>
            <person name="Kruger M."/>
            <person name="Pelin A."/>
            <person name="Brachmann A."/>
            <person name="Corradi N."/>
        </authorList>
    </citation>
    <scope>NUCLEOTIDE SEQUENCE [LARGE SCALE GENOMIC DNA]</scope>
    <source>
        <strain evidence="1 2">C2</strain>
    </source>
</reference>
<name>A0A2N1M1I5_9GLOM</name>
<organism evidence="1 2">
    <name type="scientific">Rhizophagus irregularis</name>
    <dbReference type="NCBI Taxonomy" id="588596"/>
    <lineage>
        <taxon>Eukaryota</taxon>
        <taxon>Fungi</taxon>
        <taxon>Fungi incertae sedis</taxon>
        <taxon>Mucoromycota</taxon>
        <taxon>Glomeromycotina</taxon>
        <taxon>Glomeromycetes</taxon>
        <taxon>Glomerales</taxon>
        <taxon>Glomeraceae</taxon>
        <taxon>Rhizophagus</taxon>
    </lineage>
</organism>
<protein>
    <submittedName>
        <fullName evidence="1">Uncharacterized protein</fullName>
    </submittedName>
</protein>
<dbReference type="AlphaFoldDB" id="A0A2N1M1I5"/>
<dbReference type="Proteomes" id="UP000233469">
    <property type="component" value="Unassembled WGS sequence"/>
</dbReference>
<gene>
    <name evidence="1" type="ORF">RhiirC2_802242</name>
</gene>
<dbReference type="EMBL" id="LLXL01007473">
    <property type="protein sequence ID" value="PKK55497.1"/>
    <property type="molecule type" value="Genomic_DNA"/>
</dbReference>
<reference evidence="1 2" key="2">
    <citation type="submission" date="2017-10" db="EMBL/GenBank/DDBJ databases">
        <title>Extensive intraspecific genome diversity in a model arbuscular mycorrhizal fungus.</title>
        <authorList>
            <person name="Chen E.C.H."/>
            <person name="Morin E."/>
            <person name="Baudet D."/>
            <person name="Noel J."/>
            <person name="Ndikumana S."/>
            <person name="Charron P."/>
            <person name="St-Onge C."/>
            <person name="Giorgi J."/>
            <person name="Grigoriev I.V."/>
            <person name="Roux C."/>
            <person name="Martin F.M."/>
            <person name="Corradi N."/>
        </authorList>
    </citation>
    <scope>NUCLEOTIDE SEQUENCE [LARGE SCALE GENOMIC DNA]</scope>
    <source>
        <strain evidence="1 2">C2</strain>
    </source>
</reference>